<comment type="catalytic activity">
    <reaction evidence="1">
        <text>(7,8-dihydropterin-6-yl)methyl diphosphate + 4-aminobenzoate = 7,8-dihydropteroate + diphosphate</text>
        <dbReference type="Rhea" id="RHEA:19949"/>
        <dbReference type="ChEBI" id="CHEBI:17836"/>
        <dbReference type="ChEBI" id="CHEBI:17839"/>
        <dbReference type="ChEBI" id="CHEBI:33019"/>
        <dbReference type="ChEBI" id="CHEBI:72950"/>
        <dbReference type="EC" id="2.5.1.15"/>
    </reaction>
</comment>
<comment type="similarity">
    <text evidence="4 12">Belongs to the DHPS family.</text>
</comment>
<evidence type="ECO:0000256" key="10">
    <source>
        <dbReference type="ARBA" id="ARBA00022909"/>
    </source>
</evidence>
<comment type="caution">
    <text evidence="14">The sequence shown here is derived from an EMBL/GenBank/DDBJ whole genome shotgun (WGS) entry which is preliminary data.</text>
</comment>
<dbReference type="InterPro" id="IPR011005">
    <property type="entry name" value="Dihydropteroate_synth-like_sf"/>
</dbReference>
<evidence type="ECO:0000313" key="15">
    <source>
        <dbReference type="Proteomes" id="UP000777784"/>
    </source>
</evidence>
<dbReference type="InterPro" id="IPR000489">
    <property type="entry name" value="Pterin-binding_dom"/>
</dbReference>
<keyword evidence="7 12" id="KW-0808">Transferase</keyword>
<dbReference type="PROSITE" id="PS50972">
    <property type="entry name" value="PTERIN_BINDING"/>
    <property type="match status" value="1"/>
</dbReference>
<keyword evidence="9 12" id="KW-0460">Magnesium</keyword>
<organism evidence="14 15">
    <name type="scientific">Eiseniibacteriota bacterium</name>
    <dbReference type="NCBI Taxonomy" id="2212470"/>
    <lineage>
        <taxon>Bacteria</taxon>
        <taxon>Candidatus Eiseniibacteriota</taxon>
    </lineage>
</organism>
<comment type="function">
    <text evidence="12">Catalyzes the condensation of para-aminobenzoate (pABA) with 6-hydroxymethyl-7,8-dihydropterin diphosphate (DHPt-PP) to form 7,8-dihydropteroate (H2Pte), the immediate precursor of folate derivatives.</text>
</comment>
<dbReference type="GO" id="GO:0046872">
    <property type="term" value="F:metal ion binding"/>
    <property type="evidence" value="ECO:0007669"/>
    <property type="project" value="UniProtKB-KW"/>
</dbReference>
<gene>
    <name evidence="14" type="primary">folP</name>
    <name evidence="14" type="ORF">KJ970_08865</name>
</gene>
<proteinExistence type="inferred from homology"/>
<sequence length="306" mass="33699">MIRDGWEETAETGRSRKIPRPRSLRTWRVGTQVHELGRRSWIMGVLNVTPDSFSDGGRFLDPGRAIAHLIGMAEAGADIIDIGAESTRPGSDPVPAEEQWRRIGPIIKEISRESLPCRLSVDTSEPLVAGRALEAGVDIINDISSLRSHPELGRMVAEAGAGLVLMHMRGTPKTMQQEPKYDDLFGEVRYFLNEAIRRAMDAGVDRERIVCDPGIGFGKRVEDNLDLISNIEELDSLERPILIGASRKSFIGKILDLPSDERLEGSLAAHVTAVLSGAHIIRAHDAIATIRAARLADAVLERIRER</sequence>
<comment type="cofactor">
    <cofactor evidence="2 12">
        <name>Mg(2+)</name>
        <dbReference type="ChEBI" id="CHEBI:18420"/>
    </cofactor>
</comment>
<evidence type="ECO:0000256" key="2">
    <source>
        <dbReference type="ARBA" id="ARBA00001946"/>
    </source>
</evidence>
<name>A0A948WCL2_UNCEI</name>
<keyword evidence="8 12" id="KW-0479">Metal-binding</keyword>
<dbReference type="InterPro" id="IPR006390">
    <property type="entry name" value="DHP_synth_dom"/>
</dbReference>
<evidence type="ECO:0000256" key="6">
    <source>
        <dbReference type="ARBA" id="ARBA00016919"/>
    </source>
</evidence>
<dbReference type="FunFam" id="3.20.20.20:FF:000006">
    <property type="entry name" value="Dihydropteroate synthase"/>
    <property type="match status" value="1"/>
</dbReference>
<feature type="domain" description="Pterin-binding" evidence="13">
    <location>
        <begin position="40"/>
        <end position="294"/>
    </location>
</feature>
<dbReference type="Pfam" id="PF00809">
    <property type="entry name" value="Pterin_bind"/>
    <property type="match status" value="1"/>
</dbReference>
<dbReference type="Gene3D" id="3.20.20.20">
    <property type="entry name" value="Dihydropteroate synthase-like"/>
    <property type="match status" value="1"/>
</dbReference>
<dbReference type="PROSITE" id="PS00792">
    <property type="entry name" value="DHPS_1"/>
    <property type="match status" value="1"/>
</dbReference>
<evidence type="ECO:0000256" key="8">
    <source>
        <dbReference type="ARBA" id="ARBA00022723"/>
    </source>
</evidence>
<accession>A0A948WCL2</accession>
<comment type="pathway">
    <text evidence="3 12">Cofactor biosynthesis; tetrahydrofolate biosynthesis; 7,8-dihydrofolate from 2-amino-4-hydroxy-6-hydroxymethyl-7,8-dihydropteridine diphosphate and 4-aminobenzoate: step 1/2.</text>
</comment>
<evidence type="ECO:0000256" key="7">
    <source>
        <dbReference type="ARBA" id="ARBA00022679"/>
    </source>
</evidence>
<evidence type="ECO:0000313" key="14">
    <source>
        <dbReference type="EMBL" id="MBU2691028.1"/>
    </source>
</evidence>
<dbReference type="Proteomes" id="UP000777784">
    <property type="component" value="Unassembled WGS sequence"/>
</dbReference>
<dbReference type="GO" id="GO:0046654">
    <property type="term" value="P:tetrahydrofolate biosynthetic process"/>
    <property type="evidence" value="ECO:0007669"/>
    <property type="project" value="TreeGrafter"/>
</dbReference>
<dbReference type="AlphaFoldDB" id="A0A948WCL2"/>
<dbReference type="PANTHER" id="PTHR20941:SF1">
    <property type="entry name" value="FOLIC ACID SYNTHESIS PROTEIN FOL1"/>
    <property type="match status" value="1"/>
</dbReference>
<evidence type="ECO:0000256" key="3">
    <source>
        <dbReference type="ARBA" id="ARBA00004763"/>
    </source>
</evidence>
<evidence type="ECO:0000256" key="12">
    <source>
        <dbReference type="RuleBase" id="RU361205"/>
    </source>
</evidence>
<evidence type="ECO:0000256" key="1">
    <source>
        <dbReference type="ARBA" id="ARBA00000012"/>
    </source>
</evidence>
<dbReference type="CDD" id="cd00739">
    <property type="entry name" value="DHPS"/>
    <property type="match status" value="1"/>
</dbReference>
<dbReference type="GO" id="GO:0004156">
    <property type="term" value="F:dihydropteroate synthase activity"/>
    <property type="evidence" value="ECO:0007669"/>
    <property type="project" value="UniProtKB-EC"/>
</dbReference>
<dbReference type="EC" id="2.5.1.15" evidence="5 12"/>
<dbReference type="PROSITE" id="PS00793">
    <property type="entry name" value="DHPS_2"/>
    <property type="match status" value="1"/>
</dbReference>
<evidence type="ECO:0000259" key="13">
    <source>
        <dbReference type="PROSITE" id="PS50972"/>
    </source>
</evidence>
<evidence type="ECO:0000256" key="4">
    <source>
        <dbReference type="ARBA" id="ARBA00009503"/>
    </source>
</evidence>
<dbReference type="InterPro" id="IPR045031">
    <property type="entry name" value="DHP_synth-like"/>
</dbReference>
<dbReference type="GO" id="GO:0046656">
    <property type="term" value="P:folic acid biosynthetic process"/>
    <property type="evidence" value="ECO:0007669"/>
    <property type="project" value="UniProtKB-KW"/>
</dbReference>
<dbReference type="SUPFAM" id="SSF51717">
    <property type="entry name" value="Dihydropteroate synthetase-like"/>
    <property type="match status" value="1"/>
</dbReference>
<protein>
    <recommendedName>
        <fullName evidence="6 12">Dihydropteroate synthase</fullName>
        <shortName evidence="12">DHPS</shortName>
        <ecNumber evidence="5 12">2.5.1.15</ecNumber>
    </recommendedName>
    <alternativeName>
        <fullName evidence="11 12">Dihydropteroate pyrophosphorylase</fullName>
    </alternativeName>
</protein>
<reference evidence="14" key="1">
    <citation type="submission" date="2021-05" db="EMBL/GenBank/DDBJ databases">
        <title>Energy efficiency and biological interactions define the core microbiome of deep oligotrophic groundwater.</title>
        <authorList>
            <person name="Mehrshad M."/>
            <person name="Lopez-Fernandez M."/>
            <person name="Bell E."/>
            <person name="Bernier-Latmani R."/>
            <person name="Bertilsson S."/>
            <person name="Dopson M."/>
        </authorList>
    </citation>
    <scope>NUCLEOTIDE SEQUENCE</scope>
    <source>
        <strain evidence="14">Modern_marine.mb.64</strain>
    </source>
</reference>
<evidence type="ECO:0000256" key="9">
    <source>
        <dbReference type="ARBA" id="ARBA00022842"/>
    </source>
</evidence>
<dbReference type="PANTHER" id="PTHR20941">
    <property type="entry name" value="FOLATE SYNTHESIS PROTEINS"/>
    <property type="match status" value="1"/>
</dbReference>
<dbReference type="GO" id="GO:0005829">
    <property type="term" value="C:cytosol"/>
    <property type="evidence" value="ECO:0007669"/>
    <property type="project" value="TreeGrafter"/>
</dbReference>
<evidence type="ECO:0000256" key="11">
    <source>
        <dbReference type="ARBA" id="ARBA00030193"/>
    </source>
</evidence>
<evidence type="ECO:0000256" key="5">
    <source>
        <dbReference type="ARBA" id="ARBA00012458"/>
    </source>
</evidence>
<keyword evidence="10 12" id="KW-0289">Folate biosynthesis</keyword>
<dbReference type="NCBIfam" id="TIGR01496">
    <property type="entry name" value="DHPS"/>
    <property type="match status" value="1"/>
</dbReference>
<dbReference type="EMBL" id="JAHJDP010000042">
    <property type="protein sequence ID" value="MBU2691028.1"/>
    <property type="molecule type" value="Genomic_DNA"/>
</dbReference>